<gene>
    <name evidence="1" type="ORF">HanXRQr2_Chr09g0371921</name>
</gene>
<proteinExistence type="predicted"/>
<evidence type="ECO:0000313" key="1">
    <source>
        <dbReference type="EMBL" id="KAF5789497.1"/>
    </source>
</evidence>
<name>A0A9K3I3P9_HELAN</name>
<dbReference type="AlphaFoldDB" id="A0A9K3I3P9"/>
<evidence type="ECO:0008006" key="3">
    <source>
        <dbReference type="Google" id="ProtNLM"/>
    </source>
</evidence>
<dbReference type="Proteomes" id="UP000215914">
    <property type="component" value="Unassembled WGS sequence"/>
</dbReference>
<reference evidence="1" key="2">
    <citation type="submission" date="2020-06" db="EMBL/GenBank/DDBJ databases">
        <title>Helianthus annuus Genome sequencing and assembly Release 2.</title>
        <authorList>
            <person name="Gouzy J."/>
            <person name="Langlade N."/>
            <person name="Munos S."/>
        </authorList>
    </citation>
    <scope>NUCLEOTIDE SEQUENCE</scope>
    <source>
        <tissue evidence="1">Leaves</tissue>
    </source>
</reference>
<comment type="caution">
    <text evidence="1">The sequence shown here is derived from an EMBL/GenBank/DDBJ whole genome shotgun (WGS) entry which is preliminary data.</text>
</comment>
<evidence type="ECO:0000313" key="2">
    <source>
        <dbReference type="Proteomes" id="UP000215914"/>
    </source>
</evidence>
<keyword evidence="2" id="KW-1185">Reference proteome</keyword>
<sequence length="178" mass="20499">MVDDNVEGFNQWLGVSLVGKVVDFNTLTSLRKLLRSRGWKLVAINFLSDKNTWSVWFEGLKVWDGNFKEDERIAWLQVHGVPVQLALYQVLELVGSRFGKVVQPARMLVDDNNFSFAYIGVLTKSCSRLVDRVDIRWRGLIFNVWTDEDVGEWVPECVEDFDDVSETSVREDDRAVNP</sequence>
<dbReference type="EMBL" id="MNCJ02000324">
    <property type="protein sequence ID" value="KAF5789497.1"/>
    <property type="molecule type" value="Genomic_DNA"/>
</dbReference>
<protein>
    <recommendedName>
        <fullName evidence="3">DUF4283 domain-containing protein</fullName>
    </recommendedName>
</protein>
<organism evidence="1 2">
    <name type="scientific">Helianthus annuus</name>
    <name type="common">Common sunflower</name>
    <dbReference type="NCBI Taxonomy" id="4232"/>
    <lineage>
        <taxon>Eukaryota</taxon>
        <taxon>Viridiplantae</taxon>
        <taxon>Streptophyta</taxon>
        <taxon>Embryophyta</taxon>
        <taxon>Tracheophyta</taxon>
        <taxon>Spermatophyta</taxon>
        <taxon>Magnoliopsida</taxon>
        <taxon>eudicotyledons</taxon>
        <taxon>Gunneridae</taxon>
        <taxon>Pentapetalae</taxon>
        <taxon>asterids</taxon>
        <taxon>campanulids</taxon>
        <taxon>Asterales</taxon>
        <taxon>Asteraceae</taxon>
        <taxon>Asteroideae</taxon>
        <taxon>Heliantheae alliance</taxon>
        <taxon>Heliantheae</taxon>
        <taxon>Helianthus</taxon>
    </lineage>
</organism>
<dbReference type="Gramene" id="mRNA:HanXRQr2_Chr09g0371921">
    <property type="protein sequence ID" value="mRNA:HanXRQr2_Chr09g0371921"/>
    <property type="gene ID" value="HanXRQr2_Chr09g0371921"/>
</dbReference>
<reference evidence="1" key="1">
    <citation type="journal article" date="2017" name="Nature">
        <title>The sunflower genome provides insights into oil metabolism, flowering and Asterid evolution.</title>
        <authorList>
            <person name="Badouin H."/>
            <person name="Gouzy J."/>
            <person name="Grassa C.J."/>
            <person name="Murat F."/>
            <person name="Staton S.E."/>
            <person name="Cottret L."/>
            <person name="Lelandais-Briere C."/>
            <person name="Owens G.L."/>
            <person name="Carrere S."/>
            <person name="Mayjonade B."/>
            <person name="Legrand L."/>
            <person name="Gill N."/>
            <person name="Kane N.C."/>
            <person name="Bowers J.E."/>
            <person name="Hubner S."/>
            <person name="Bellec A."/>
            <person name="Berard A."/>
            <person name="Berges H."/>
            <person name="Blanchet N."/>
            <person name="Boniface M.C."/>
            <person name="Brunel D."/>
            <person name="Catrice O."/>
            <person name="Chaidir N."/>
            <person name="Claudel C."/>
            <person name="Donnadieu C."/>
            <person name="Faraut T."/>
            <person name="Fievet G."/>
            <person name="Helmstetter N."/>
            <person name="King M."/>
            <person name="Knapp S.J."/>
            <person name="Lai Z."/>
            <person name="Le Paslier M.C."/>
            <person name="Lippi Y."/>
            <person name="Lorenzon L."/>
            <person name="Mandel J.R."/>
            <person name="Marage G."/>
            <person name="Marchand G."/>
            <person name="Marquand E."/>
            <person name="Bret-Mestries E."/>
            <person name="Morien E."/>
            <person name="Nambeesan S."/>
            <person name="Nguyen T."/>
            <person name="Pegot-Espagnet P."/>
            <person name="Pouilly N."/>
            <person name="Raftis F."/>
            <person name="Sallet E."/>
            <person name="Schiex T."/>
            <person name="Thomas J."/>
            <person name="Vandecasteele C."/>
            <person name="Vares D."/>
            <person name="Vear F."/>
            <person name="Vautrin S."/>
            <person name="Crespi M."/>
            <person name="Mangin B."/>
            <person name="Burke J.M."/>
            <person name="Salse J."/>
            <person name="Munos S."/>
            <person name="Vincourt P."/>
            <person name="Rieseberg L.H."/>
            <person name="Langlade N.B."/>
        </authorList>
    </citation>
    <scope>NUCLEOTIDE SEQUENCE</scope>
    <source>
        <tissue evidence="1">Leaves</tissue>
    </source>
</reference>
<accession>A0A9K3I3P9</accession>